<feature type="domain" description="PAS fold-4" evidence="2">
    <location>
        <begin position="320"/>
        <end position="431"/>
    </location>
</feature>
<dbReference type="InterPro" id="IPR013656">
    <property type="entry name" value="PAS_4"/>
</dbReference>
<comment type="caution">
    <text evidence="3">The sequence shown here is derived from an EMBL/GenBank/DDBJ whole genome shotgun (WGS) entry which is preliminary data.</text>
</comment>
<dbReference type="Pfam" id="PF08448">
    <property type="entry name" value="PAS_4"/>
    <property type="match status" value="2"/>
</dbReference>
<dbReference type="EMBL" id="JAUQSY010000002">
    <property type="protein sequence ID" value="MDO7873956.1"/>
    <property type="molecule type" value="Genomic_DNA"/>
</dbReference>
<dbReference type="RefSeq" id="WP_305005268.1">
    <property type="nucleotide sequence ID" value="NZ_JAUQSY010000002.1"/>
</dbReference>
<evidence type="ECO:0000259" key="2">
    <source>
        <dbReference type="Pfam" id="PF08448"/>
    </source>
</evidence>
<accession>A0ABT9BB75</accession>
<dbReference type="InterPro" id="IPR035965">
    <property type="entry name" value="PAS-like_dom_sf"/>
</dbReference>
<evidence type="ECO:0000256" key="1">
    <source>
        <dbReference type="SAM" id="Coils"/>
    </source>
</evidence>
<name>A0ABT9BB75_9BACT</name>
<feature type="coiled-coil region" evidence="1">
    <location>
        <begin position="274"/>
        <end position="301"/>
    </location>
</feature>
<feature type="domain" description="PAS fold-4" evidence="2">
    <location>
        <begin position="167"/>
        <end position="278"/>
    </location>
</feature>
<sequence>MSATVDFTAFAPIDDLFRELLAVSLTGVILYTPMCDAAGEEIIDFKFEYLNPAAQRMMRMPERPTLTHHGQWPHSREHGTFDFHVDAYVTGEPRAYNINYQADGYDNYYCLAARRVGDALLVSFTDTADQPRSPVELALRASQAAEKAARADAEGQRQRFYEVLMQLPAHVALHEGPEQRFTLVNPHYQRLAPGRNLVGQPIREAWPELVDQGILDVLDRVYETGEPFVANALPVRADFTRTGRLEQVYYNFFFLALRDAEGQINGVLNFSYDVTDLVRARQQVEQLNQDLEARVAERSAELVATAQRQAHEREAFYQIFEQTPALIALLREPGHRYEYVNPAYQALFPGRRLRGLDAADAVPELAAQGFVALLDQVYQTGDTYYGAEQAFSWAPVEGEPPRTYYFNFTYQAYREAGEIAGVSIFAFDVTAPVLARQR</sequence>
<reference evidence="3" key="1">
    <citation type="submission" date="2023-07" db="EMBL/GenBank/DDBJ databases">
        <authorList>
            <person name="Kim M.K."/>
        </authorList>
    </citation>
    <scope>NUCLEOTIDE SEQUENCE</scope>
    <source>
        <strain evidence="3">ASUV-10-1</strain>
    </source>
</reference>
<organism evidence="3 4">
    <name type="scientific">Hymenobacter aranciens</name>
    <dbReference type="NCBI Taxonomy" id="3063996"/>
    <lineage>
        <taxon>Bacteria</taxon>
        <taxon>Pseudomonadati</taxon>
        <taxon>Bacteroidota</taxon>
        <taxon>Cytophagia</taxon>
        <taxon>Cytophagales</taxon>
        <taxon>Hymenobacteraceae</taxon>
        <taxon>Hymenobacter</taxon>
    </lineage>
</organism>
<protein>
    <submittedName>
        <fullName evidence="3">PAS domain-containing protein</fullName>
    </submittedName>
</protein>
<dbReference type="Gene3D" id="3.30.450.20">
    <property type="entry name" value="PAS domain"/>
    <property type="match status" value="2"/>
</dbReference>
<dbReference type="Proteomes" id="UP001176429">
    <property type="component" value="Unassembled WGS sequence"/>
</dbReference>
<evidence type="ECO:0000313" key="3">
    <source>
        <dbReference type="EMBL" id="MDO7873956.1"/>
    </source>
</evidence>
<dbReference type="SUPFAM" id="SSF55785">
    <property type="entry name" value="PYP-like sensor domain (PAS domain)"/>
    <property type="match status" value="2"/>
</dbReference>
<proteinExistence type="predicted"/>
<evidence type="ECO:0000313" key="4">
    <source>
        <dbReference type="Proteomes" id="UP001176429"/>
    </source>
</evidence>
<keyword evidence="4" id="KW-1185">Reference proteome</keyword>
<gene>
    <name evidence="3" type="ORF">Q5H93_04360</name>
</gene>
<keyword evidence="1" id="KW-0175">Coiled coil</keyword>